<keyword evidence="4 10" id="KW-0812">Transmembrane</keyword>
<dbReference type="STRING" id="1338011.BD94_3242"/>
<evidence type="ECO:0000256" key="7">
    <source>
        <dbReference type="ARBA" id="ARBA00023136"/>
    </source>
</evidence>
<evidence type="ECO:0000256" key="1">
    <source>
        <dbReference type="ARBA" id="ARBA00004571"/>
    </source>
</evidence>
<dbReference type="Pfam" id="PF00593">
    <property type="entry name" value="TonB_dep_Rec_b-barrel"/>
    <property type="match status" value="1"/>
</dbReference>
<evidence type="ECO:0000256" key="3">
    <source>
        <dbReference type="ARBA" id="ARBA00022452"/>
    </source>
</evidence>
<feature type="domain" description="TonB-dependent receptor plug" evidence="13">
    <location>
        <begin position="129"/>
        <end position="236"/>
    </location>
</feature>
<evidence type="ECO:0000259" key="13">
    <source>
        <dbReference type="Pfam" id="PF07715"/>
    </source>
</evidence>
<evidence type="ECO:0000313" key="14">
    <source>
        <dbReference type="EMBL" id="AIL47017.1"/>
    </source>
</evidence>
<dbReference type="Gene3D" id="2.170.130.10">
    <property type="entry name" value="TonB-dependent receptor, plug domain"/>
    <property type="match status" value="1"/>
</dbReference>
<dbReference type="InterPro" id="IPR012910">
    <property type="entry name" value="Plug_dom"/>
</dbReference>
<comment type="similarity">
    <text evidence="10 11">Belongs to the TonB-dependent receptor family.</text>
</comment>
<dbReference type="GO" id="GO:0015344">
    <property type="term" value="F:siderophore uptake transmembrane transporter activity"/>
    <property type="evidence" value="ECO:0007669"/>
    <property type="project" value="TreeGrafter"/>
</dbReference>
<gene>
    <name evidence="14" type="ORF">BD94_3242</name>
</gene>
<feature type="domain" description="TonB-dependent receptor-like beta-barrel" evidence="12">
    <location>
        <begin position="443"/>
        <end position="933"/>
    </location>
</feature>
<evidence type="ECO:0000259" key="12">
    <source>
        <dbReference type="Pfam" id="PF00593"/>
    </source>
</evidence>
<keyword evidence="9 10" id="KW-0998">Cell outer membrane</keyword>
<dbReference type="Proteomes" id="UP000028933">
    <property type="component" value="Chromosome"/>
</dbReference>
<dbReference type="Gene3D" id="2.40.170.20">
    <property type="entry name" value="TonB-dependent receptor, beta-barrel domain"/>
    <property type="match status" value="1"/>
</dbReference>
<dbReference type="KEGG" id="eao:BD94_3242"/>
<dbReference type="Pfam" id="PF07715">
    <property type="entry name" value="Plug"/>
    <property type="match status" value="1"/>
</dbReference>
<dbReference type="SUPFAM" id="SSF56935">
    <property type="entry name" value="Porins"/>
    <property type="match status" value="1"/>
</dbReference>
<keyword evidence="5" id="KW-0732">Signal</keyword>
<name>A0A077EHT2_9FLAO</name>
<dbReference type="SUPFAM" id="SSF49464">
    <property type="entry name" value="Carboxypeptidase regulatory domain-like"/>
    <property type="match status" value="1"/>
</dbReference>
<organism evidence="14 15">
    <name type="scientific">Elizabethkingia anophelis NUHP1</name>
    <dbReference type="NCBI Taxonomy" id="1338011"/>
    <lineage>
        <taxon>Bacteria</taxon>
        <taxon>Pseudomonadati</taxon>
        <taxon>Bacteroidota</taxon>
        <taxon>Flavobacteriia</taxon>
        <taxon>Flavobacteriales</taxon>
        <taxon>Weeksellaceae</taxon>
        <taxon>Elizabethkingia</taxon>
    </lineage>
</organism>
<evidence type="ECO:0000256" key="4">
    <source>
        <dbReference type="ARBA" id="ARBA00022692"/>
    </source>
</evidence>
<proteinExistence type="inferred from homology"/>
<reference evidence="14" key="2">
    <citation type="journal article" date="2015" name="Genome Biol. Evol.">
        <title>Complete Genome Sequence and Transcriptomic Analysis of the Novel Pathogen Elizabethkingia anophelis in Response to Oxidative Stress.</title>
        <authorList>
            <person name="Li Y."/>
            <person name="Liu Y."/>
            <person name="Chew S.C."/>
            <person name="Tay M."/>
            <person name="Salido M.M."/>
            <person name="Teo J."/>
            <person name="Lauro F.M."/>
            <person name="Givskov M."/>
            <person name="Yang L."/>
        </authorList>
    </citation>
    <scope>NUCLEOTIDE SEQUENCE</scope>
    <source>
        <strain evidence="14">NUHP1</strain>
    </source>
</reference>
<accession>A0A077EHT2</accession>
<dbReference type="AlphaFoldDB" id="A0A077EHT2"/>
<evidence type="ECO:0000256" key="6">
    <source>
        <dbReference type="ARBA" id="ARBA00023077"/>
    </source>
</evidence>
<evidence type="ECO:0000256" key="2">
    <source>
        <dbReference type="ARBA" id="ARBA00022448"/>
    </source>
</evidence>
<keyword evidence="2 10" id="KW-0813">Transport</keyword>
<dbReference type="GO" id="GO:0009279">
    <property type="term" value="C:cell outer membrane"/>
    <property type="evidence" value="ECO:0007669"/>
    <property type="project" value="UniProtKB-SubCell"/>
</dbReference>
<keyword evidence="7 10" id="KW-0472">Membrane</keyword>
<sequence>MKSTIERRFLQRIQLILFTFLFFNLFQAQQQLIELSGIIKDTDSHKGVTGAHIQVENTQDIASTDQDGNFSLRTRVKIPFRIIIKKEGFTSQTVEILSLSNKITVELNPQNTIINEVVISASRVPEKVLKSPIAIEKIDIRTIRESPAASFYETLENVKGLQLLTSSLTLKVPNSRGFNSPNNFRFMQLVDGVDVQSATLGVPLGNAIGPTELDIQSMEVTPGAASALYGMNAINGLASLQTKDPFTSQGLSFYFRGGLNHVDNVNHKISSLGESAIRFAKVINKNLAIKVNASYFSGVDWISDNRTNQNPNSLITANPKFPELNNNNPAEDLWNKYGDERNNRVAVKVDYNGKPTTFNVSRTGYYEKDLVSPEVKNIKLDAGLYYRFGDNWRASYVYRYGLLDGTFQRGNKIRLQNATVQNHKVELTGKELTVRAYVSIENTGDSYNLKPLADNLDLTNLSNNNWKNIFQSALQNSLNAGTNLNDAFALARREADKNRVVPGTSAFEQLKNTIIGINNWDSANGGVAGAPLTGGAKLEQKSHFYQGEATYDFSRFVKVFNLLVGVDYRLYSITPDGNNFVDFSRPVDQRNVPLSDGSFGKDVTYQKYGAFAQITKLFWDEKLKLNVALRIDRNPEFKTKFNPRVSVVYSPVNQHNFRVSFQNGFRFPSLFEALSFVNNGNVRRVGGLPMVNEGLGYLDNSYTLSSIDRFTSAVNADTDAGKSQNQAALDNKNLLMVANLQKLQPERINSFEVGYKSLLFNNRLAIDWDFYYNIYDGFLGQVEVAVPKSGNVGSNNAVLDMLNRSKQDRYRVYTNSNTTYKSYGTSLGIRYNFLKNYNINANVSYNDLASSNNNSDLFITAFNTPKWSANVSFGNREIVKNVGFTVVARWQNKFLWESPLASGEIPAFYTVDAQITWKLPEISSSLKIGATNLLNRRYFQYAAGPEIGGLYYLAYTYDLKFK</sequence>
<evidence type="ECO:0000256" key="11">
    <source>
        <dbReference type="RuleBase" id="RU003357"/>
    </source>
</evidence>
<dbReference type="PROSITE" id="PS52016">
    <property type="entry name" value="TONB_DEPENDENT_REC_3"/>
    <property type="match status" value="1"/>
</dbReference>
<evidence type="ECO:0000256" key="5">
    <source>
        <dbReference type="ARBA" id="ARBA00022729"/>
    </source>
</evidence>
<dbReference type="InterPro" id="IPR037066">
    <property type="entry name" value="Plug_dom_sf"/>
</dbReference>
<dbReference type="RefSeq" id="WP_024566338.1">
    <property type="nucleotide sequence ID" value="NZ_CP007547.1"/>
</dbReference>
<dbReference type="PANTHER" id="PTHR30069:SF29">
    <property type="entry name" value="HEMOGLOBIN AND HEMOGLOBIN-HAPTOGLOBIN-BINDING PROTEIN 1-RELATED"/>
    <property type="match status" value="1"/>
</dbReference>
<dbReference type="InterPro" id="IPR039426">
    <property type="entry name" value="TonB-dep_rcpt-like"/>
</dbReference>
<dbReference type="eggNOG" id="COG1629">
    <property type="taxonomic scope" value="Bacteria"/>
</dbReference>
<dbReference type="GO" id="GO:0044718">
    <property type="term" value="P:siderophore transmembrane transport"/>
    <property type="evidence" value="ECO:0007669"/>
    <property type="project" value="TreeGrafter"/>
</dbReference>
<comment type="subcellular location">
    <subcellularLocation>
        <location evidence="1 10">Cell outer membrane</location>
        <topology evidence="1 10">Multi-pass membrane protein</topology>
    </subcellularLocation>
</comment>
<dbReference type="HOGENOM" id="CLU_307117_0_0_10"/>
<keyword evidence="3 10" id="KW-1134">Transmembrane beta strand</keyword>
<evidence type="ECO:0000256" key="10">
    <source>
        <dbReference type="PROSITE-ProRule" id="PRU01360"/>
    </source>
</evidence>
<reference evidence="14" key="1">
    <citation type="journal article" date="2013" name="Lancet">
        <title>First case of E anophelis outbreak in an intensive-care unit.</title>
        <authorList>
            <person name="Teo J."/>
            <person name="Tan S.Y."/>
            <person name="Tay M."/>
            <person name="Ding Y."/>
            <person name="Kjelleberg S."/>
            <person name="Givskov M."/>
            <person name="Lin R.T."/>
            <person name="Yang L."/>
        </authorList>
    </citation>
    <scope>NUCLEOTIDE SEQUENCE [LARGE SCALE GENOMIC DNA]</scope>
    <source>
        <strain evidence="14">NUHP1</strain>
    </source>
</reference>
<dbReference type="InterPro" id="IPR000531">
    <property type="entry name" value="Beta-barrel_TonB"/>
</dbReference>
<dbReference type="InterPro" id="IPR008969">
    <property type="entry name" value="CarboxyPept-like_regulatory"/>
</dbReference>
<evidence type="ECO:0000313" key="15">
    <source>
        <dbReference type="Proteomes" id="UP000028933"/>
    </source>
</evidence>
<evidence type="ECO:0000256" key="9">
    <source>
        <dbReference type="ARBA" id="ARBA00023237"/>
    </source>
</evidence>
<dbReference type="PANTHER" id="PTHR30069">
    <property type="entry name" value="TONB-DEPENDENT OUTER MEMBRANE RECEPTOR"/>
    <property type="match status" value="1"/>
</dbReference>
<dbReference type="EMBL" id="CP007547">
    <property type="protein sequence ID" value="AIL47017.1"/>
    <property type="molecule type" value="Genomic_DNA"/>
</dbReference>
<keyword evidence="6 11" id="KW-0798">TonB box</keyword>
<dbReference type="Gene3D" id="2.60.40.1120">
    <property type="entry name" value="Carboxypeptidase-like, regulatory domain"/>
    <property type="match status" value="1"/>
</dbReference>
<dbReference type="InterPro" id="IPR036942">
    <property type="entry name" value="Beta-barrel_TonB_sf"/>
</dbReference>
<protein>
    <submittedName>
        <fullName evidence="14">TonB-dependent receptor</fullName>
    </submittedName>
</protein>
<evidence type="ECO:0000256" key="8">
    <source>
        <dbReference type="ARBA" id="ARBA00023170"/>
    </source>
</evidence>
<dbReference type="Pfam" id="PF13715">
    <property type="entry name" value="CarbopepD_reg_2"/>
    <property type="match status" value="1"/>
</dbReference>
<keyword evidence="8 14" id="KW-0675">Receptor</keyword>